<keyword evidence="1" id="KW-1133">Transmembrane helix</keyword>
<feature type="non-terminal residue" evidence="2">
    <location>
        <position position="85"/>
    </location>
</feature>
<protein>
    <recommendedName>
        <fullName evidence="4">TIGR04222 domain-containing membrane protein</fullName>
    </recommendedName>
</protein>
<gene>
    <name evidence="2" type="ORF">LG632_25245</name>
</gene>
<accession>A0ABS8BDQ1</accession>
<reference evidence="2 3" key="1">
    <citation type="submission" date="2021-10" db="EMBL/GenBank/DDBJ databases">
        <title>Streptomyces sp. strain SMC 277, a novel streptomycete isolated from soil.</title>
        <authorList>
            <person name="Chanama M."/>
        </authorList>
    </citation>
    <scope>NUCLEOTIDE SEQUENCE [LARGE SCALE GENOMIC DNA]</scope>
    <source>
        <strain evidence="2 3">SMC 277</strain>
    </source>
</reference>
<dbReference type="RefSeq" id="WP_226729852.1">
    <property type="nucleotide sequence ID" value="NZ_JAJAUY010000141.1"/>
</dbReference>
<keyword evidence="1" id="KW-0472">Membrane</keyword>
<evidence type="ECO:0000256" key="1">
    <source>
        <dbReference type="SAM" id="Phobius"/>
    </source>
</evidence>
<keyword evidence="1" id="KW-0812">Transmembrane</keyword>
<evidence type="ECO:0000313" key="3">
    <source>
        <dbReference type="Proteomes" id="UP001199054"/>
    </source>
</evidence>
<dbReference type="Proteomes" id="UP001199054">
    <property type="component" value="Unassembled WGS sequence"/>
</dbReference>
<evidence type="ECO:0000313" key="2">
    <source>
        <dbReference type="EMBL" id="MCB5182664.1"/>
    </source>
</evidence>
<proteinExistence type="predicted"/>
<keyword evidence="3" id="KW-1185">Reference proteome</keyword>
<evidence type="ECO:0008006" key="4">
    <source>
        <dbReference type="Google" id="ProtNLM"/>
    </source>
</evidence>
<sequence>MTRPDLVGAACAAAALGHLVLGALWLLRDRADRTRARPAVCAALDPYHAVTTGPWGAVEAVEPAVAELLTARLVEVGDDGRIRLT</sequence>
<organism evidence="2 3">
    <name type="scientific">Streptomyces antimicrobicus</name>
    <dbReference type="NCBI Taxonomy" id="2883108"/>
    <lineage>
        <taxon>Bacteria</taxon>
        <taxon>Bacillati</taxon>
        <taxon>Actinomycetota</taxon>
        <taxon>Actinomycetes</taxon>
        <taxon>Kitasatosporales</taxon>
        <taxon>Streptomycetaceae</taxon>
        <taxon>Streptomyces</taxon>
    </lineage>
</organism>
<comment type="caution">
    <text evidence="2">The sequence shown here is derived from an EMBL/GenBank/DDBJ whole genome shotgun (WGS) entry which is preliminary data.</text>
</comment>
<feature type="transmembrane region" description="Helical" evidence="1">
    <location>
        <begin position="6"/>
        <end position="27"/>
    </location>
</feature>
<name>A0ABS8BDQ1_9ACTN</name>
<dbReference type="EMBL" id="JAJAUY010000141">
    <property type="protein sequence ID" value="MCB5182664.1"/>
    <property type="molecule type" value="Genomic_DNA"/>
</dbReference>